<organism evidence="2 3">
    <name type="scientific">Nocardioides deserti</name>
    <dbReference type="NCBI Taxonomy" id="1588644"/>
    <lineage>
        <taxon>Bacteria</taxon>
        <taxon>Bacillati</taxon>
        <taxon>Actinomycetota</taxon>
        <taxon>Actinomycetes</taxon>
        <taxon>Propionibacteriales</taxon>
        <taxon>Nocardioidaceae</taxon>
        <taxon>Nocardioides</taxon>
    </lineage>
</organism>
<dbReference type="InterPro" id="IPR005302">
    <property type="entry name" value="MoCF_Sase_C"/>
</dbReference>
<proteinExistence type="predicted"/>
<reference evidence="2 3" key="1">
    <citation type="submission" date="2020-08" db="EMBL/GenBank/DDBJ databases">
        <title>novel species in genus Nocardioides.</title>
        <authorList>
            <person name="Zhang G."/>
        </authorList>
    </citation>
    <scope>NUCLEOTIDE SEQUENCE [LARGE SCALE GENOMIC DNA]</scope>
    <source>
        <strain evidence="2 3">SC8A-24</strain>
    </source>
</reference>
<keyword evidence="3" id="KW-1185">Reference proteome</keyword>
<evidence type="ECO:0000313" key="3">
    <source>
        <dbReference type="Proteomes" id="UP000604001"/>
    </source>
</evidence>
<evidence type="ECO:0000313" key="2">
    <source>
        <dbReference type="EMBL" id="MBC2960210.1"/>
    </source>
</evidence>
<dbReference type="InterPro" id="IPR005303">
    <property type="entry name" value="MOCOS_middle"/>
</dbReference>
<dbReference type="SUPFAM" id="SSF141673">
    <property type="entry name" value="MOSC N-terminal domain-like"/>
    <property type="match status" value="1"/>
</dbReference>
<comment type="caution">
    <text evidence="2">The sequence shown here is derived from an EMBL/GenBank/DDBJ whole genome shotgun (WGS) entry which is preliminary data.</text>
</comment>
<name>A0ABR6U702_9ACTN</name>
<feature type="domain" description="MOSC" evidence="1">
    <location>
        <begin position="106"/>
        <end position="258"/>
    </location>
</feature>
<dbReference type="Pfam" id="PF03476">
    <property type="entry name" value="MOSC_N"/>
    <property type="match status" value="1"/>
</dbReference>
<dbReference type="InterPro" id="IPR011037">
    <property type="entry name" value="Pyrv_Knase-like_insert_dom_sf"/>
</dbReference>
<sequence length="258" mass="26479">MTPAPRVVRAGFAPVKGTRHQSYDAVRLDGSGPVGDRAWCLVDVDQRRVLRTVQHPSLVAVSAVASADGLALTLPTGAAVSGPAVPSGASLTCDYWGGPVTLDLLDGPHAAVMSSYLGRPVRLAAAPRGGVVYAGAVTIVSTGTLRALAERLGLPPDARTLDGLAARFRPTFVVESDEPHVEDSWVGGEVALGPARVRVTSRVPRCAVVDVDPVTGERGGRVLAALAAYRPRHASGELLLAVDAEVVVPGTVTVAGPG</sequence>
<evidence type="ECO:0000259" key="1">
    <source>
        <dbReference type="PROSITE" id="PS51340"/>
    </source>
</evidence>
<dbReference type="Proteomes" id="UP000604001">
    <property type="component" value="Unassembled WGS sequence"/>
</dbReference>
<dbReference type="EMBL" id="JACMYC010000004">
    <property type="protein sequence ID" value="MBC2960210.1"/>
    <property type="molecule type" value="Genomic_DNA"/>
</dbReference>
<dbReference type="SUPFAM" id="SSF50800">
    <property type="entry name" value="PK beta-barrel domain-like"/>
    <property type="match status" value="1"/>
</dbReference>
<gene>
    <name evidence="2" type="ORF">H7344_07885</name>
</gene>
<protein>
    <submittedName>
        <fullName evidence="2">MOSC domain-containing protein</fullName>
    </submittedName>
</protein>
<dbReference type="PROSITE" id="PS51340">
    <property type="entry name" value="MOSC"/>
    <property type="match status" value="1"/>
</dbReference>
<accession>A0ABR6U702</accession>
<dbReference type="Pfam" id="PF03473">
    <property type="entry name" value="MOSC"/>
    <property type="match status" value="1"/>
</dbReference>